<feature type="compositionally biased region" description="Basic and acidic residues" evidence="6">
    <location>
        <begin position="1383"/>
        <end position="1394"/>
    </location>
</feature>
<feature type="domain" description="UBP-type" evidence="8">
    <location>
        <begin position="94"/>
        <end position="203"/>
    </location>
</feature>
<dbReference type="SUPFAM" id="SSF57850">
    <property type="entry name" value="RING/U-box"/>
    <property type="match status" value="1"/>
</dbReference>
<organism evidence="9 10">
    <name type="scientific">Ceutorhynchus assimilis</name>
    <name type="common">cabbage seed weevil</name>
    <dbReference type="NCBI Taxonomy" id="467358"/>
    <lineage>
        <taxon>Eukaryota</taxon>
        <taxon>Metazoa</taxon>
        <taxon>Ecdysozoa</taxon>
        <taxon>Arthropoda</taxon>
        <taxon>Hexapoda</taxon>
        <taxon>Insecta</taxon>
        <taxon>Pterygota</taxon>
        <taxon>Neoptera</taxon>
        <taxon>Endopterygota</taxon>
        <taxon>Coleoptera</taxon>
        <taxon>Polyphaga</taxon>
        <taxon>Cucujiformia</taxon>
        <taxon>Curculionidae</taxon>
        <taxon>Ceutorhynchinae</taxon>
        <taxon>Ceutorhynchus</taxon>
    </lineage>
</organism>
<dbReference type="PROSITE" id="PS50271">
    <property type="entry name" value="ZF_UBP"/>
    <property type="match status" value="1"/>
</dbReference>
<feature type="compositionally biased region" description="Acidic residues" evidence="6">
    <location>
        <begin position="1416"/>
        <end position="1436"/>
    </location>
</feature>
<evidence type="ECO:0000259" key="8">
    <source>
        <dbReference type="PROSITE" id="PS50271"/>
    </source>
</evidence>
<feature type="domain" description="LIM zinc-binding" evidence="7">
    <location>
        <begin position="1529"/>
        <end position="1589"/>
    </location>
</feature>
<feature type="compositionally biased region" description="Basic and acidic residues" evidence="6">
    <location>
        <begin position="1003"/>
        <end position="1016"/>
    </location>
</feature>
<dbReference type="GO" id="GO:0008270">
    <property type="term" value="F:zinc ion binding"/>
    <property type="evidence" value="ECO:0007669"/>
    <property type="project" value="UniProtKB-KW"/>
</dbReference>
<accession>A0A9N9QH58</accession>
<keyword evidence="3 4" id="KW-0440">LIM domain</keyword>
<keyword evidence="2 4" id="KW-0862">Zinc</keyword>
<feature type="compositionally biased region" description="Polar residues" evidence="6">
    <location>
        <begin position="442"/>
        <end position="451"/>
    </location>
</feature>
<dbReference type="PROSITE" id="PS00478">
    <property type="entry name" value="LIM_DOMAIN_1"/>
    <property type="match status" value="2"/>
</dbReference>
<name>A0A9N9QH58_9CUCU</name>
<feature type="region of interest" description="Disordered" evidence="6">
    <location>
        <begin position="1221"/>
        <end position="1243"/>
    </location>
</feature>
<dbReference type="EMBL" id="OU892282">
    <property type="protein sequence ID" value="CAG9770229.1"/>
    <property type="molecule type" value="Genomic_DNA"/>
</dbReference>
<evidence type="ECO:0000313" key="9">
    <source>
        <dbReference type="EMBL" id="CAG9770229.1"/>
    </source>
</evidence>
<feature type="region of interest" description="Disordered" evidence="6">
    <location>
        <begin position="1322"/>
        <end position="1441"/>
    </location>
</feature>
<reference evidence="9" key="1">
    <citation type="submission" date="2022-01" db="EMBL/GenBank/DDBJ databases">
        <authorList>
            <person name="King R."/>
        </authorList>
    </citation>
    <scope>NUCLEOTIDE SEQUENCE</scope>
</reference>
<gene>
    <name evidence="9" type="ORF">CEUTPL_LOCUS10684</name>
</gene>
<dbReference type="OrthoDB" id="25654at2759"/>
<dbReference type="InterPro" id="IPR001781">
    <property type="entry name" value="Znf_LIM"/>
</dbReference>
<evidence type="ECO:0000256" key="5">
    <source>
        <dbReference type="PROSITE-ProRule" id="PRU00502"/>
    </source>
</evidence>
<sequence length="1616" mass="185821">MLYWRNFYTQESVLTLLKQELKEGIEKHHRGIYIANEKHHKILADPHKLINTSNWKIWCYECNEFIKAKHNKQLKKTVRFLKQYSAQDRAKNPSPCVHIHQAIDLPGVQNTIQQTGWLENCMTCNIGSSDLWICLKCGNQACGRFKNLHALQHYREAHPECHAICLNRSDWRIWCYECHKDVEESNDKVEAIVNFLKEIGVGKMADAVKKSRIVSDDENLEEAFLEEFNLRLKNCMSQDDLQKETEPPEPDDIYENINSPKKVILDTNNFLQTEIEENHYEVPKGTRLKNGTKENGHKSEEEIYESIPEKTDTNLDQNYIPMVENKNEIDLSPQKSEEYEPMGLEEVRSNLYESVELAKTEQPPKKATPTLNLPTTCFTDYSEDMSPDKEGKCSVTARDRMLLSCDDTSTLLFTQTVTSPMLTPSEENIDFLKGFQRDNTISESTATNSSPPKDLEEKLEASETSPDVSENLEEEKTAAAENFYENTDFYNNTTPENMYENVNMEANAASNVEEEAIYEQLELKNKTPEEQEEGNIYQNIEEALAEDVIQKNRKSQDTDEGSLEEFIRYEKEVSESFLVNKERFEEDIEEEINDVEGENIQEFDNQEVIDPPVEQETISTTEKTIAEPLQNGQQESMESIQTSLDSVSESKEKIFSETYKELIYHQKSESNSNYYEKYTEVLTKKSKTNDLMTNREKDTETVPAEIVKNLKSQFQSKADGAEVVGIVRKVTNTTAAEIKSANIINQIKTKFEGATDSGGGKTTVVDGDTTEYSETIVETNAPGEKCIKKKKVKKTRKEEKENISVTENGQVDGENFYNVSVKNLCRSFGDLTKLEKDRNNRKNIDRMRTKSLTDMEISHSNNKTIENVFSGVSVRTLKEKFNSAGNNTNCNPLKGSNKKSSFSKFDALQKKNVLHVRSSDSTKAQEKFSNGSQIELSTNCKSCGKQVFQMEQIKAERSLWHKNCFRCTECSKQLTVDTYESNDGSLYCKPHFKALFAPKAVEEDASPKPRRPELIIRENQPQELPPDVVRASDKPDLGLEELQSLNVKERFQVFEHYQQQTETNEMEKGALNVKRSPSILSKLARFQKHGMDIGVSNEALDGIPIEESESEEEEDDVPDGEDADLVRAKKVQKEKPFHFTGMSDVKKRWEQGDNAREERREETKQEIQNIRTRLFMGKQEKMKEAYQQAVMESESSSNLRKNISEKIEACDTKSIKERFEKGENVNEKTDKENRNEEEEVYESEISKKSRSLFLELDASASKAPQLSPVTPPKLEVKKAREAYLEKASKEDTVKSTETVEEVEVKTADIQERFKFFETYKEPEKHKKQFRITPPRDPSQVKTETPDREIYRDPDVIRADEEFVDDSKVAQESHTASKMLNKFRQMEENLTREPEIQGPKPLKCFTPPPEPSKPETQSEEEESSEYEEEEEETEEVDNSGKLPQDLIEAQKAARAKQLRAKFEKWEANEIKKEQNSINITEEYGEEQSQIESTRVLRARFEQMRGSSTETAKSARVKPNRFVEISAAITETCQSCNEKVYSLEKISIHGNIYHKSCFKCMECSCVLRMDSYSYNQGLFYCTPHFKRLFISKGNYDSAFGLDQHKEKWQNGLNNMTVA</sequence>
<feature type="region of interest" description="Disordered" evidence="6">
    <location>
        <begin position="1137"/>
        <end position="1176"/>
    </location>
</feature>
<feature type="region of interest" description="Disordered" evidence="6">
    <location>
        <begin position="442"/>
        <end position="471"/>
    </location>
</feature>
<protein>
    <recommendedName>
        <fullName evidence="11">LIM zinc-binding domain-containing protein</fullName>
    </recommendedName>
</protein>
<dbReference type="Pfam" id="PF02148">
    <property type="entry name" value="zf-UBP"/>
    <property type="match status" value="1"/>
</dbReference>
<dbReference type="SUPFAM" id="SSF57716">
    <property type="entry name" value="Glucocorticoid receptor-like (DNA-binding domain)"/>
    <property type="match status" value="4"/>
</dbReference>
<dbReference type="Gene3D" id="2.10.110.10">
    <property type="entry name" value="Cysteine Rich Protein"/>
    <property type="match status" value="2"/>
</dbReference>
<feature type="domain" description="LIM zinc-binding" evidence="7">
    <location>
        <begin position="938"/>
        <end position="998"/>
    </location>
</feature>
<feature type="compositionally biased region" description="Basic and acidic residues" evidence="6">
    <location>
        <begin position="1221"/>
        <end position="1234"/>
    </location>
</feature>
<dbReference type="CDD" id="cd09445">
    <property type="entry name" value="LIM_Mical_like_2"/>
    <property type="match status" value="1"/>
</dbReference>
<keyword evidence="1 4" id="KW-0479">Metal-binding</keyword>
<dbReference type="SMART" id="SM00132">
    <property type="entry name" value="LIM"/>
    <property type="match status" value="2"/>
</dbReference>
<dbReference type="Pfam" id="PF00412">
    <property type="entry name" value="LIM"/>
    <property type="match status" value="2"/>
</dbReference>
<dbReference type="Proteomes" id="UP001152799">
    <property type="component" value="Chromosome 6"/>
</dbReference>
<keyword evidence="5" id="KW-0863">Zinc-finger</keyword>
<dbReference type="PANTHER" id="PTHR24206">
    <property type="entry name" value="OS06G0237300 PROTEIN"/>
    <property type="match status" value="1"/>
</dbReference>
<dbReference type="InterPro" id="IPR013083">
    <property type="entry name" value="Znf_RING/FYVE/PHD"/>
</dbReference>
<evidence type="ECO:0000256" key="4">
    <source>
        <dbReference type="PROSITE-ProRule" id="PRU00125"/>
    </source>
</evidence>
<dbReference type="CDD" id="cd09358">
    <property type="entry name" value="LIM_Mical_like"/>
    <property type="match status" value="1"/>
</dbReference>
<evidence type="ECO:0000256" key="2">
    <source>
        <dbReference type="ARBA" id="ARBA00022833"/>
    </source>
</evidence>
<evidence type="ECO:0000256" key="6">
    <source>
        <dbReference type="SAM" id="MobiDB-lite"/>
    </source>
</evidence>
<evidence type="ECO:0000313" key="10">
    <source>
        <dbReference type="Proteomes" id="UP001152799"/>
    </source>
</evidence>
<evidence type="ECO:0000256" key="1">
    <source>
        <dbReference type="ARBA" id="ARBA00022723"/>
    </source>
</evidence>
<dbReference type="PROSITE" id="PS50023">
    <property type="entry name" value="LIM_DOMAIN_2"/>
    <property type="match status" value="2"/>
</dbReference>
<dbReference type="InterPro" id="IPR001607">
    <property type="entry name" value="Znf_UBP"/>
</dbReference>
<feature type="compositionally biased region" description="Basic and acidic residues" evidence="6">
    <location>
        <begin position="1343"/>
        <end position="1370"/>
    </location>
</feature>
<keyword evidence="10" id="KW-1185">Reference proteome</keyword>
<evidence type="ECO:0000259" key="7">
    <source>
        <dbReference type="PROSITE" id="PS50023"/>
    </source>
</evidence>
<dbReference type="Gene3D" id="3.30.40.10">
    <property type="entry name" value="Zinc/RING finger domain, C3HC4 (zinc finger)"/>
    <property type="match status" value="2"/>
</dbReference>
<proteinExistence type="predicted"/>
<feature type="region of interest" description="Disordered" evidence="6">
    <location>
        <begin position="1003"/>
        <end position="1028"/>
    </location>
</feature>
<feature type="compositionally biased region" description="Basic and acidic residues" evidence="6">
    <location>
        <begin position="1144"/>
        <end position="1165"/>
    </location>
</feature>
<evidence type="ECO:0008006" key="11">
    <source>
        <dbReference type="Google" id="ProtNLM"/>
    </source>
</evidence>
<evidence type="ECO:0000256" key="3">
    <source>
        <dbReference type="ARBA" id="ARBA00023038"/>
    </source>
</evidence>